<reference evidence="4 5" key="1">
    <citation type="submission" date="2015-06" db="EMBL/GenBank/DDBJ databases">
        <authorList>
            <person name="Hoefler B.C."/>
            <person name="Straight P.D."/>
        </authorList>
    </citation>
    <scope>NUCLEOTIDE SEQUENCE [LARGE SCALE GENOMIC DNA]</scope>
    <source>
        <strain evidence="4 5">Riq4</strain>
    </source>
</reference>
<evidence type="ECO:0000256" key="1">
    <source>
        <dbReference type="ARBA" id="ARBA00022679"/>
    </source>
</evidence>
<dbReference type="Gene3D" id="3.40.50.1820">
    <property type="entry name" value="alpha/beta hydrolase"/>
    <property type="match status" value="1"/>
</dbReference>
<dbReference type="GO" id="GO:0042619">
    <property type="term" value="P:poly-hydroxybutyrate biosynthetic process"/>
    <property type="evidence" value="ECO:0007669"/>
    <property type="project" value="InterPro"/>
</dbReference>
<organism evidence="4 5">
    <name type="scientific">Pseudomonas syringae</name>
    <dbReference type="NCBI Taxonomy" id="317"/>
    <lineage>
        <taxon>Bacteria</taxon>
        <taxon>Pseudomonadati</taxon>
        <taxon>Pseudomonadota</taxon>
        <taxon>Gammaproteobacteria</taxon>
        <taxon>Pseudomonadales</taxon>
        <taxon>Pseudomonadaceae</taxon>
        <taxon>Pseudomonas</taxon>
    </lineage>
</organism>
<dbReference type="SUPFAM" id="SSF53474">
    <property type="entry name" value="alpha/beta-Hydrolases"/>
    <property type="match status" value="1"/>
</dbReference>
<dbReference type="InterPro" id="IPR029058">
    <property type="entry name" value="AB_hydrolase_fold"/>
</dbReference>
<dbReference type="Proteomes" id="UP000036955">
    <property type="component" value="Unassembled WGS sequence"/>
</dbReference>
<dbReference type="EMBL" id="LFQK01000011">
    <property type="protein sequence ID" value="KNH28655.1"/>
    <property type="molecule type" value="Genomic_DNA"/>
</dbReference>
<dbReference type="PANTHER" id="PTHR36837">
    <property type="entry name" value="POLY(3-HYDROXYALKANOATE) POLYMERASE SUBUNIT PHAC"/>
    <property type="match status" value="1"/>
</dbReference>
<proteinExistence type="predicted"/>
<dbReference type="AlphaFoldDB" id="A0A0L1MJI9"/>
<protein>
    <submittedName>
        <fullName evidence="4">Poly(R)-hydroxyalkanoic acid synthase</fullName>
    </submittedName>
</protein>
<dbReference type="PANTHER" id="PTHR36837:SF5">
    <property type="entry name" value="POLY-3-HYDROXYBUTYRATE SYNTHASE"/>
    <property type="match status" value="1"/>
</dbReference>
<keyword evidence="1" id="KW-0808">Transferase</keyword>
<evidence type="ECO:0000259" key="3">
    <source>
        <dbReference type="Pfam" id="PF07167"/>
    </source>
</evidence>
<dbReference type="InterPro" id="IPR051321">
    <property type="entry name" value="PHA/PHB_synthase"/>
</dbReference>
<gene>
    <name evidence="4" type="ORF">ACS77_06610</name>
</gene>
<comment type="caution">
    <text evidence="4">The sequence shown here is derived from an EMBL/GenBank/DDBJ whole genome shotgun (WGS) entry which is preliminary data.</text>
</comment>
<evidence type="ECO:0000313" key="5">
    <source>
        <dbReference type="Proteomes" id="UP000036955"/>
    </source>
</evidence>
<keyword evidence="2" id="KW-0012">Acyltransferase</keyword>
<dbReference type="NCBIfam" id="TIGR01839">
    <property type="entry name" value="PHA_synth_II"/>
    <property type="match status" value="1"/>
</dbReference>
<dbReference type="PATRIC" id="fig|317.197.peg.422"/>
<dbReference type="GO" id="GO:0016746">
    <property type="term" value="F:acyltransferase activity"/>
    <property type="evidence" value="ECO:0007669"/>
    <property type="project" value="UniProtKB-KW"/>
</dbReference>
<dbReference type="OrthoDB" id="7208816at2"/>
<sequence>MRKKTTAAGALPGSASLVKAERSALFGLRGRSLFPTLRTLALQGIKQPIHSAHHALALGGQLGRVLLGNTSPASPIQDARFQDPSWRFNPFYRRRLQAYLAWQKQLNAWVDESNLAADDQARARFILAQLGDALSPSNSPLNPLAVKELFNTGGASLLKGIGHLFDDLQHNGGMPSQVSKQAFEIGRNIAITPGAVVFRNELLELIQYQPMSEKQYASPLLIVPPQINKYYIFDLSVEKSFVQYALKNGLQVFIISWRNPDARHREWGLSHYVQAIEEALNVTRAISGSKEAHLMGACAGGLSIAALQGYLQAKRQLHKVASATYLVSLLDSQIDSSAMLFINDQTLEAAKRRSNQQGVLDGRDLAKVFAWMRPNDLVWNYWINNYLLGKQPPAFDILYWNNDSTRLPAALHSDLLDFVKLNPLTHPGGLEVCGMPIDLQKVSVDSFSIAGVNDHITPWDAVYRSTLLLGGERRFVLSNSGHIQSILNPPGNLKANYLENDKLPSDPRAWHFDTQKHDGSWWPDWLGWIQARSGGQREIQLELGNQNHPPMEAAPGTYVHVH</sequence>
<accession>A0A0L1MJI9</accession>
<name>A0A0L1MJI9_PSESX</name>
<dbReference type="Pfam" id="PF07167">
    <property type="entry name" value="PhaC_N"/>
    <property type="match status" value="1"/>
</dbReference>
<dbReference type="InterPro" id="IPR011287">
    <property type="entry name" value="PHA_synth_II"/>
</dbReference>
<feature type="domain" description="Poly-beta-hydroxybutyrate polymerase N-terminal" evidence="3">
    <location>
        <begin position="77"/>
        <end position="245"/>
    </location>
</feature>
<evidence type="ECO:0000256" key="2">
    <source>
        <dbReference type="ARBA" id="ARBA00023315"/>
    </source>
</evidence>
<dbReference type="InterPro" id="IPR010941">
    <property type="entry name" value="PhaC_N"/>
</dbReference>
<evidence type="ECO:0000313" key="4">
    <source>
        <dbReference type="EMBL" id="KNH28655.1"/>
    </source>
</evidence>